<accession>A0ACC0DBY6</accession>
<dbReference type="EMBL" id="MU394292">
    <property type="protein sequence ID" value="KAI6090072.1"/>
    <property type="molecule type" value="Genomic_DNA"/>
</dbReference>
<comment type="caution">
    <text evidence="1">The sequence shown here is derived from an EMBL/GenBank/DDBJ whole genome shotgun (WGS) entry which is preliminary data.</text>
</comment>
<name>A0ACC0DBY6_9PEZI</name>
<evidence type="ECO:0000313" key="1">
    <source>
        <dbReference type="EMBL" id="KAI6090072.1"/>
    </source>
</evidence>
<evidence type="ECO:0000313" key="2">
    <source>
        <dbReference type="Proteomes" id="UP001497680"/>
    </source>
</evidence>
<reference evidence="1 2" key="1">
    <citation type="journal article" date="2022" name="New Phytol.">
        <title>Ecological generalism drives hyperdiversity of secondary metabolite gene clusters in xylarialean endophytes.</title>
        <authorList>
            <person name="Franco M.E.E."/>
            <person name="Wisecaver J.H."/>
            <person name="Arnold A.E."/>
            <person name="Ju Y.M."/>
            <person name="Slot J.C."/>
            <person name="Ahrendt S."/>
            <person name="Moore L.P."/>
            <person name="Eastman K.E."/>
            <person name="Scott K."/>
            <person name="Konkel Z."/>
            <person name="Mondo S.J."/>
            <person name="Kuo A."/>
            <person name="Hayes R.D."/>
            <person name="Haridas S."/>
            <person name="Andreopoulos B."/>
            <person name="Riley R."/>
            <person name="LaButti K."/>
            <person name="Pangilinan J."/>
            <person name="Lipzen A."/>
            <person name="Amirebrahimi M."/>
            <person name="Yan J."/>
            <person name="Adam C."/>
            <person name="Keymanesh K."/>
            <person name="Ng V."/>
            <person name="Louie K."/>
            <person name="Northen T."/>
            <person name="Drula E."/>
            <person name="Henrissat B."/>
            <person name="Hsieh H.M."/>
            <person name="Youens-Clark K."/>
            <person name="Lutzoni F."/>
            <person name="Miadlikowska J."/>
            <person name="Eastwood D.C."/>
            <person name="Hamelin R.C."/>
            <person name="Grigoriev I.V."/>
            <person name="U'Ren J.M."/>
        </authorList>
    </citation>
    <scope>NUCLEOTIDE SEQUENCE [LARGE SCALE GENOMIC DNA]</scope>
    <source>
        <strain evidence="1 2">ER1909</strain>
    </source>
</reference>
<dbReference type="Proteomes" id="UP001497680">
    <property type="component" value="Unassembled WGS sequence"/>
</dbReference>
<keyword evidence="2" id="KW-1185">Reference proteome</keyword>
<proteinExistence type="predicted"/>
<gene>
    <name evidence="1" type="ORF">F4821DRAFT_229566</name>
</gene>
<organism evidence="1 2">
    <name type="scientific">Hypoxylon rubiginosum</name>
    <dbReference type="NCBI Taxonomy" id="110542"/>
    <lineage>
        <taxon>Eukaryota</taxon>
        <taxon>Fungi</taxon>
        <taxon>Dikarya</taxon>
        <taxon>Ascomycota</taxon>
        <taxon>Pezizomycotina</taxon>
        <taxon>Sordariomycetes</taxon>
        <taxon>Xylariomycetidae</taxon>
        <taxon>Xylariales</taxon>
        <taxon>Hypoxylaceae</taxon>
        <taxon>Hypoxylon</taxon>
    </lineage>
</organism>
<protein>
    <submittedName>
        <fullName evidence="1">Kinase-like protein</fullName>
    </submittedName>
</protein>
<sequence length="478" mass="53364">MSLLCNYEPEEEDNEERFLLPNVETTEEVEWYTPGGFHPVHLGDTYDDGRYRIVHRLGAGGFATVWLARDEKEKKWVALKVILAEKSVSLGENSHIGYQAASSFSGESKLVAELRRFTIDGPNGHHLCLVLPVLGPSSSQLSSNFTCRLKPWLARRASYQAVKAVSAIHAHGLCHGDVTTANILFNLLDIDHLGEADIYRLFGSPVTDELQIESGEATGPEAPRYIVKALDFLSSTSNIIGSDVALIDFDQCFSMSSPPEKMLGTPAEFLAPEVAVGLPASPASDVWALGCCIFRLRSGEGPFSNYEVTSPVDLLRIVIQTLGDIPLEWQDTLWDYYGQPTKDPSKGKPLSKWEGERSLKDLVYRIWEQPEGNVVETGTGRPEYKAWDARDEEENKPFPPCFSDMVWKPTAVKVDNTYIFGYNDESLALLEAMPKIAEREAALLYDLLSKIFVYDPQKRPTASELLNHPWFQMDGQPD</sequence>